<dbReference type="PANTHER" id="PTHR14218">
    <property type="entry name" value="PROTEASE S8 TRIPEPTIDYL PEPTIDASE I CLN2"/>
    <property type="match status" value="1"/>
</dbReference>
<feature type="active site" description="Charge relay system" evidence="8">
    <location>
        <position position="582"/>
    </location>
</feature>
<comment type="subcellular location">
    <subcellularLocation>
        <location evidence="1">Secreted</location>
        <location evidence="1">Extracellular space</location>
    </subcellularLocation>
</comment>
<evidence type="ECO:0000256" key="1">
    <source>
        <dbReference type="ARBA" id="ARBA00004239"/>
    </source>
</evidence>
<evidence type="ECO:0000313" key="12">
    <source>
        <dbReference type="Proteomes" id="UP000785200"/>
    </source>
</evidence>
<evidence type="ECO:0000256" key="5">
    <source>
        <dbReference type="ARBA" id="ARBA00022825"/>
    </source>
</evidence>
<comment type="cofactor">
    <cofactor evidence="8">
        <name>Ca(2+)</name>
        <dbReference type="ChEBI" id="CHEBI:29108"/>
    </cofactor>
    <text evidence="8">Binds 1 Ca(2+) ion per subunit.</text>
</comment>
<dbReference type="InterPro" id="IPR050819">
    <property type="entry name" value="Tripeptidyl-peptidase_I"/>
</dbReference>
<feature type="chain" id="PRO_5040488390" evidence="9">
    <location>
        <begin position="19"/>
        <end position="665"/>
    </location>
</feature>
<protein>
    <submittedName>
        <fullName evidence="11">Aorsin</fullName>
    </submittedName>
</protein>
<dbReference type="Proteomes" id="UP000785200">
    <property type="component" value="Unassembled WGS sequence"/>
</dbReference>
<dbReference type="GO" id="GO:0005576">
    <property type="term" value="C:extracellular region"/>
    <property type="evidence" value="ECO:0007669"/>
    <property type="project" value="UniProtKB-SubCell"/>
</dbReference>
<keyword evidence="4 8" id="KW-0378">Hydrolase</keyword>
<dbReference type="PANTHER" id="PTHR14218:SF19">
    <property type="entry name" value="SERINE PROTEASE AORO, PUTATIVE (AFU_ORTHOLOGUE AFUA_6G10250)-RELATED"/>
    <property type="match status" value="1"/>
</dbReference>
<evidence type="ECO:0000256" key="9">
    <source>
        <dbReference type="SAM" id="SignalP"/>
    </source>
</evidence>
<evidence type="ECO:0000259" key="10">
    <source>
        <dbReference type="PROSITE" id="PS51695"/>
    </source>
</evidence>
<dbReference type="SUPFAM" id="SSF52743">
    <property type="entry name" value="Subtilisin-like"/>
    <property type="match status" value="1"/>
</dbReference>
<feature type="binding site" evidence="8">
    <location>
        <position position="623"/>
    </location>
    <ligand>
        <name>Ca(2+)</name>
        <dbReference type="ChEBI" id="CHEBI:29108"/>
    </ligand>
</feature>
<reference evidence="11" key="1">
    <citation type="submission" date="2019-07" db="EMBL/GenBank/DDBJ databases">
        <title>Hyphodiscus hymeniophilus genome sequencing and assembly.</title>
        <authorList>
            <person name="Kramer G."/>
            <person name="Nodwell J."/>
        </authorList>
    </citation>
    <scope>NUCLEOTIDE SEQUENCE</scope>
    <source>
        <strain evidence="11">ATCC 34498</strain>
    </source>
</reference>
<name>A0A9P7AYH9_9HELO</name>
<dbReference type="GO" id="GO:0046872">
    <property type="term" value="F:metal ion binding"/>
    <property type="evidence" value="ECO:0007669"/>
    <property type="project" value="UniProtKB-UniRule"/>
</dbReference>
<dbReference type="GO" id="GO:0006508">
    <property type="term" value="P:proteolysis"/>
    <property type="evidence" value="ECO:0007669"/>
    <property type="project" value="UniProtKB-KW"/>
</dbReference>
<feature type="signal peptide" evidence="9">
    <location>
        <begin position="1"/>
        <end position="18"/>
    </location>
</feature>
<dbReference type="InterPro" id="IPR030400">
    <property type="entry name" value="Sedolisin_dom"/>
</dbReference>
<feature type="active site" description="Charge relay system" evidence="8">
    <location>
        <position position="307"/>
    </location>
</feature>
<dbReference type="GO" id="GO:0008240">
    <property type="term" value="F:tripeptidyl-peptidase activity"/>
    <property type="evidence" value="ECO:0007669"/>
    <property type="project" value="TreeGrafter"/>
</dbReference>
<evidence type="ECO:0000313" key="11">
    <source>
        <dbReference type="EMBL" id="KAG0650206.1"/>
    </source>
</evidence>
<dbReference type="Gene3D" id="3.40.50.200">
    <property type="entry name" value="Peptidase S8/S53 domain"/>
    <property type="match status" value="1"/>
</dbReference>
<dbReference type="AlphaFoldDB" id="A0A9P7AYH9"/>
<keyword evidence="3 8" id="KW-0479">Metal-binding</keyword>
<dbReference type="SUPFAM" id="SSF54897">
    <property type="entry name" value="Protease propeptides/inhibitors"/>
    <property type="match status" value="1"/>
</dbReference>
<dbReference type="InterPro" id="IPR015366">
    <property type="entry name" value="S53_propep"/>
</dbReference>
<keyword evidence="7" id="KW-0865">Zymogen</keyword>
<feature type="domain" description="Peptidase S53" evidence="10">
    <location>
        <begin position="232"/>
        <end position="664"/>
    </location>
</feature>
<evidence type="ECO:0000256" key="2">
    <source>
        <dbReference type="ARBA" id="ARBA00022670"/>
    </source>
</evidence>
<dbReference type="SMART" id="SM00944">
    <property type="entry name" value="Pro-kuma_activ"/>
    <property type="match status" value="1"/>
</dbReference>
<dbReference type="EMBL" id="VNKQ01000006">
    <property type="protein sequence ID" value="KAG0650206.1"/>
    <property type="molecule type" value="Genomic_DNA"/>
</dbReference>
<keyword evidence="2 8" id="KW-0645">Protease</keyword>
<sequence>MKLSIGFAVGTLLLSVQGVAVPSPESKVVVHEKRYAPPTRWNKRDRIPKSAILPVRIGLTQSNLEKGHDFLMDVSHPDSANYGKLWTADEVHNMFAPSEKAVKDVWNWLVASGIPDERIVHSDNKGWLAFDATTEEMENLLHAEYYNFEHSSADRVAVACDEYHIPGHIKEHVDYITPGIKLISTSKKDLAKRSTQLGHSKGHGHGKGPIWKPKPMPHFPNPESNLSTCDVLITPACVKALYHIPQATKANPNNAMGIFEEGDYYDQEDLNLFFEKYTPYIPQGTHPTPNFVDGAEAPVPVSEGGGESTLDFELAYPLLYPQKLILYQTDDLNYATENPTVGAFNTFLDAIDGSYCTYSAYGEKGDDPVLDPIYPDPVAGGYKGKLMCGAYKPTNVISTSYGEAEIDLPEYYMKRQCNEYLKLGLQGHTFLYSSGDFGVGGFPGDATPSGCLGEDATIFDPQFPVNCPYVTAVGATKVYPGHTVFEPESAANDLIHEPYNSAYSSAGGFSNVYDVPDYQKSAVATYFAKHNPPYRYYEGNASFGKNGGVYNRNGRGIPDVSANGDNIAVFLDGNFTFNGGTSAATPIFASVINLINEERLAIGKSPVGFINPVLYANPWVLNDITNGSNPNCGTAGFSAVPGWDPVTGLGTPNYPKMLALFLSLP</sequence>
<dbReference type="CDD" id="cd04056">
    <property type="entry name" value="Peptidases_S53"/>
    <property type="match status" value="1"/>
</dbReference>
<feature type="binding site" evidence="8">
    <location>
        <position position="642"/>
    </location>
    <ligand>
        <name>Ca(2+)</name>
        <dbReference type="ChEBI" id="CHEBI:29108"/>
    </ligand>
</feature>
<dbReference type="PROSITE" id="PS51695">
    <property type="entry name" value="SEDOLISIN"/>
    <property type="match status" value="1"/>
</dbReference>
<accession>A0A9P7AYH9</accession>
<feature type="binding site" evidence="8">
    <location>
        <position position="624"/>
    </location>
    <ligand>
        <name>Ca(2+)</name>
        <dbReference type="ChEBI" id="CHEBI:29108"/>
    </ligand>
</feature>
<evidence type="ECO:0000256" key="3">
    <source>
        <dbReference type="ARBA" id="ARBA00022723"/>
    </source>
</evidence>
<organism evidence="11 12">
    <name type="scientific">Hyphodiscus hymeniophilus</name>
    <dbReference type="NCBI Taxonomy" id="353542"/>
    <lineage>
        <taxon>Eukaryota</taxon>
        <taxon>Fungi</taxon>
        <taxon>Dikarya</taxon>
        <taxon>Ascomycota</taxon>
        <taxon>Pezizomycotina</taxon>
        <taxon>Leotiomycetes</taxon>
        <taxon>Helotiales</taxon>
        <taxon>Hyphodiscaceae</taxon>
        <taxon>Hyphodiscus</taxon>
    </lineage>
</organism>
<feature type="active site" description="Charge relay system" evidence="8">
    <location>
        <position position="311"/>
    </location>
</feature>
<keyword evidence="12" id="KW-1185">Reference proteome</keyword>
<dbReference type="GO" id="GO:0004252">
    <property type="term" value="F:serine-type endopeptidase activity"/>
    <property type="evidence" value="ECO:0007669"/>
    <property type="project" value="UniProtKB-UniRule"/>
</dbReference>
<keyword evidence="6 8" id="KW-0106">Calcium</keyword>
<dbReference type="OrthoDB" id="409122at2759"/>
<feature type="binding site" evidence="8">
    <location>
        <position position="644"/>
    </location>
    <ligand>
        <name>Ca(2+)</name>
        <dbReference type="ChEBI" id="CHEBI:29108"/>
    </ligand>
</feature>
<proteinExistence type="predicted"/>
<evidence type="ECO:0000256" key="8">
    <source>
        <dbReference type="PROSITE-ProRule" id="PRU01032"/>
    </source>
</evidence>
<dbReference type="CDD" id="cd11377">
    <property type="entry name" value="Pro-peptidase_S53"/>
    <property type="match status" value="1"/>
</dbReference>
<keyword evidence="9" id="KW-0732">Signal</keyword>
<evidence type="ECO:0000256" key="7">
    <source>
        <dbReference type="ARBA" id="ARBA00023145"/>
    </source>
</evidence>
<evidence type="ECO:0000256" key="4">
    <source>
        <dbReference type="ARBA" id="ARBA00022801"/>
    </source>
</evidence>
<dbReference type="Pfam" id="PF09286">
    <property type="entry name" value="Pro-kuma_activ"/>
    <property type="match status" value="1"/>
</dbReference>
<dbReference type="InterPro" id="IPR036852">
    <property type="entry name" value="Peptidase_S8/S53_dom_sf"/>
</dbReference>
<evidence type="ECO:0000256" key="6">
    <source>
        <dbReference type="ARBA" id="ARBA00022837"/>
    </source>
</evidence>
<gene>
    <name evidence="11" type="ORF">D0Z07_3316</name>
</gene>
<keyword evidence="5 8" id="KW-0720">Serine protease</keyword>
<comment type="caution">
    <text evidence="11">The sequence shown here is derived from an EMBL/GenBank/DDBJ whole genome shotgun (WGS) entry which is preliminary data.</text>
</comment>